<feature type="compositionally biased region" description="Acidic residues" evidence="1">
    <location>
        <begin position="180"/>
        <end position="201"/>
    </location>
</feature>
<gene>
    <name evidence="2" type="ORF">SEV965_LOCUS17805</name>
</gene>
<comment type="caution">
    <text evidence="2">The sequence shown here is derived from an EMBL/GenBank/DDBJ whole genome shotgun (WGS) entry which is preliminary data.</text>
</comment>
<dbReference type="Proteomes" id="UP000663889">
    <property type="component" value="Unassembled WGS sequence"/>
</dbReference>
<feature type="compositionally biased region" description="Polar residues" evidence="1">
    <location>
        <begin position="202"/>
        <end position="215"/>
    </location>
</feature>
<dbReference type="EMBL" id="CAJNOU010001033">
    <property type="protein sequence ID" value="CAF1138499.1"/>
    <property type="molecule type" value="Genomic_DNA"/>
</dbReference>
<organism evidence="2 3">
    <name type="scientific">Rotaria sordida</name>
    <dbReference type="NCBI Taxonomy" id="392033"/>
    <lineage>
        <taxon>Eukaryota</taxon>
        <taxon>Metazoa</taxon>
        <taxon>Spiralia</taxon>
        <taxon>Gnathifera</taxon>
        <taxon>Rotifera</taxon>
        <taxon>Eurotatoria</taxon>
        <taxon>Bdelloidea</taxon>
        <taxon>Philodinida</taxon>
        <taxon>Philodinidae</taxon>
        <taxon>Rotaria</taxon>
    </lineage>
</organism>
<reference evidence="2" key="1">
    <citation type="submission" date="2021-02" db="EMBL/GenBank/DDBJ databases">
        <authorList>
            <person name="Nowell W R."/>
        </authorList>
    </citation>
    <scope>NUCLEOTIDE SEQUENCE</scope>
</reference>
<evidence type="ECO:0000313" key="3">
    <source>
        <dbReference type="Proteomes" id="UP000663889"/>
    </source>
</evidence>
<feature type="region of interest" description="Disordered" evidence="1">
    <location>
        <begin position="335"/>
        <end position="398"/>
    </location>
</feature>
<feature type="compositionally biased region" description="Acidic residues" evidence="1">
    <location>
        <begin position="226"/>
        <end position="247"/>
    </location>
</feature>
<accession>A0A814RZG4</accession>
<proteinExistence type="predicted"/>
<feature type="compositionally biased region" description="Acidic residues" evidence="1">
    <location>
        <begin position="380"/>
        <end position="396"/>
    </location>
</feature>
<evidence type="ECO:0000313" key="2">
    <source>
        <dbReference type="EMBL" id="CAF1138499.1"/>
    </source>
</evidence>
<sequence length="435" mass="50025">MKNTYIQSAEHLVLPTFVPKPLETWHALEKRSRQELMNEIRSKNPSFTPQDPELPELPVVNIESTIMSTLADLTKIINDKPMKSSNTLDKLSRFLNPDILKKKPTISNIMKESNTMIDLTDTKTKSSHPTVKSTINISLDCIKSPSSSKKLLEMQKQLGIRMRAKRAAMLAENPTNIPDKDDDDDNEEEEEEDKDINEDSTDSTNESNDVNSEIISNMDKENDNLQVDEETRDLISDDEDIDEELEEKENSNPYVDSNRPSLKTILTRLESSDESVQIQPPEQNSRTEWFNSSRPVQFDSELEMLCSGAFGEENIIPPSQNCKNIEPIAFSPLPITQIEEEEEPDIEVRRTKVRQLIDDEDEDENDSNKQLSSGSHNVEENEEEEEEEEMEDNEELVDYKKQLFEMEAEESGLKIEEILFIYTMVCKKTWNKLTV</sequence>
<dbReference type="AlphaFoldDB" id="A0A814RZG4"/>
<feature type="region of interest" description="Disordered" evidence="1">
    <location>
        <begin position="169"/>
        <end position="260"/>
    </location>
</feature>
<name>A0A814RZG4_9BILA</name>
<protein>
    <submittedName>
        <fullName evidence="2">Uncharacterized protein</fullName>
    </submittedName>
</protein>
<evidence type="ECO:0000256" key="1">
    <source>
        <dbReference type="SAM" id="MobiDB-lite"/>
    </source>
</evidence>